<evidence type="ECO:0000313" key="7">
    <source>
        <dbReference type="EMBL" id="KJE89833.1"/>
    </source>
</evidence>
<feature type="compositionally biased region" description="Basic and acidic residues" evidence="5">
    <location>
        <begin position="405"/>
        <end position="425"/>
    </location>
</feature>
<dbReference type="Proteomes" id="UP000008743">
    <property type="component" value="Unassembled WGS sequence"/>
</dbReference>
<evidence type="ECO:0000256" key="3">
    <source>
        <dbReference type="ARBA" id="ARBA00023242"/>
    </source>
</evidence>
<dbReference type="InterPro" id="IPR033316">
    <property type="entry name" value="RBBP8-like"/>
</dbReference>
<keyword evidence="3" id="KW-0539">Nucleus</keyword>
<keyword evidence="8" id="KW-1185">Reference proteome</keyword>
<feature type="region of interest" description="Disordered" evidence="5">
    <location>
        <begin position="574"/>
        <end position="593"/>
    </location>
</feature>
<feature type="compositionally biased region" description="Low complexity" evidence="5">
    <location>
        <begin position="39"/>
        <end position="61"/>
    </location>
</feature>
<evidence type="ECO:0000313" key="8">
    <source>
        <dbReference type="Proteomes" id="UP000008743"/>
    </source>
</evidence>
<evidence type="ECO:0000256" key="5">
    <source>
        <dbReference type="SAM" id="MobiDB-lite"/>
    </source>
</evidence>
<feature type="coiled-coil region" evidence="4">
    <location>
        <begin position="313"/>
        <end position="340"/>
    </location>
</feature>
<evidence type="ECO:0000256" key="2">
    <source>
        <dbReference type="ARBA" id="ARBA00022763"/>
    </source>
</evidence>
<dbReference type="InterPro" id="IPR013882">
    <property type="entry name" value="Ctp1_C"/>
</dbReference>
<dbReference type="PANTHER" id="PTHR15107">
    <property type="entry name" value="RETINOBLASTOMA BINDING PROTEIN 8"/>
    <property type="match status" value="1"/>
</dbReference>
<evidence type="ECO:0000256" key="1">
    <source>
        <dbReference type="ARBA" id="ARBA00004123"/>
    </source>
</evidence>
<dbReference type="InParanoid" id="A0A0D2WJZ7"/>
<protein>
    <recommendedName>
        <fullName evidence="6">DNA endonuclease activator Ctp1 C-terminal domain-containing protein</fullName>
    </recommendedName>
</protein>
<feature type="region of interest" description="Disordered" evidence="5">
    <location>
        <begin position="671"/>
        <end position="706"/>
    </location>
</feature>
<evidence type="ECO:0000256" key="4">
    <source>
        <dbReference type="SAM" id="Coils"/>
    </source>
</evidence>
<proteinExistence type="predicted"/>
<dbReference type="Pfam" id="PF08573">
    <property type="entry name" value="SAE2"/>
    <property type="match status" value="1"/>
</dbReference>
<feature type="domain" description="DNA endonuclease activator Ctp1 C-terminal" evidence="6">
    <location>
        <begin position="643"/>
        <end position="670"/>
    </location>
</feature>
<feature type="compositionally biased region" description="Low complexity" evidence="5">
    <location>
        <begin position="362"/>
        <end position="372"/>
    </location>
</feature>
<feature type="compositionally biased region" description="Polar residues" evidence="5">
    <location>
        <begin position="88"/>
        <end position="104"/>
    </location>
</feature>
<feature type="region of interest" description="Disordered" evidence="5">
    <location>
        <begin position="405"/>
        <end position="481"/>
    </location>
</feature>
<dbReference type="PANTHER" id="PTHR15107:SF0">
    <property type="entry name" value="DNA ENDONUCLEASE ACTIVATOR CTP1 C-TERMINAL DOMAIN-CONTAINING PROTEIN"/>
    <property type="match status" value="1"/>
</dbReference>
<name>A0A0D2WJZ7_CAPO3</name>
<feature type="region of interest" description="Disordered" evidence="5">
    <location>
        <begin position="19"/>
        <end position="162"/>
    </location>
</feature>
<feature type="compositionally biased region" description="Gly residues" evidence="5">
    <location>
        <begin position="105"/>
        <end position="117"/>
    </location>
</feature>
<accession>A0A0D2WJZ7</accession>
<keyword evidence="4" id="KW-0175">Coiled coil</keyword>
<keyword evidence="2" id="KW-0227">DNA damage</keyword>
<dbReference type="GO" id="GO:0010792">
    <property type="term" value="P:DNA double-strand break processing involved in repair via single-strand annealing"/>
    <property type="evidence" value="ECO:0007669"/>
    <property type="project" value="TreeGrafter"/>
</dbReference>
<dbReference type="GO" id="GO:0005634">
    <property type="term" value="C:nucleus"/>
    <property type="evidence" value="ECO:0007669"/>
    <property type="project" value="UniProtKB-SubCell"/>
</dbReference>
<feature type="region of interest" description="Disordered" evidence="5">
    <location>
        <begin position="351"/>
        <end position="393"/>
    </location>
</feature>
<evidence type="ECO:0000259" key="6">
    <source>
        <dbReference type="Pfam" id="PF08573"/>
    </source>
</evidence>
<dbReference type="OrthoDB" id="79762at2759"/>
<gene>
    <name evidence="7" type="ORF">CAOG_001257</name>
</gene>
<dbReference type="RefSeq" id="XP_004349777.2">
    <property type="nucleotide sequence ID" value="XM_004349727.2"/>
</dbReference>
<dbReference type="GO" id="GO:0003684">
    <property type="term" value="F:damaged DNA binding"/>
    <property type="evidence" value="ECO:0007669"/>
    <property type="project" value="TreeGrafter"/>
</dbReference>
<feature type="compositionally biased region" description="Polar residues" evidence="5">
    <location>
        <begin position="427"/>
        <end position="442"/>
    </location>
</feature>
<comment type="subcellular location">
    <subcellularLocation>
        <location evidence="1">Nucleus</location>
    </subcellularLocation>
</comment>
<sequence>MTQSLSDGLAELASRQRVNRARAAAGAQSPVAFQPQPPSQEQQLQQQQQEVAVVTSSTAAAGGPETELAPKPRQQTALGRQPPPRDASSPSLHGSARTVTETTNSGGGGGGGGGGGPDAATNRASIASQAKQHKNAAAQVPANASPSHASRHAGRGANAAAHYQTAASSVSVAASPRPSSPAAAAAATAATGVGSSLLDDQAAVQPMALVPSLSGNVNHGARDVVEPVGELPVALLGSSMPAFIAQAVEQLIEGHQRHMDAVRCQAESIAAQQFAILESKHAAELAQLTRTLQERDSEITRLSGMLALQERQSSELASRLHSSEEQCDELNQELARWREQGTKWREFKVQFEQRKSGRQHGTPSSTPTSTSSRAITPTEHHSRGATVPPRVIFDEDHTATILNKETSENTSADHRAPPLENHHDVNGPQSPHTPEQLQQQRQGVEDLEQINSDAESPESPTTDATVAGVSPHRQPSRALSLGARPQLTVIESEMSESFDMFVARSPSPVVTTIADIVRVNGLEHASTDYSTATARLSLKRPANDEGLPAERSKSPRLALPTSSSIVIVSGDGKAASLRPSTSGGSSDGLPAVQWGDRPQASAAFKYVEVVRNREARDRLPAAECNECEKFFAGQSHLQGKNFQHVCRHKHVSLPPKSPEGFWNVDFAATQGSGGRSACNSMLDNQPSPSSQQQDQHHDVIIDSDDQ</sequence>
<organism evidence="7 8">
    <name type="scientific">Capsaspora owczarzaki (strain ATCC 30864)</name>
    <dbReference type="NCBI Taxonomy" id="595528"/>
    <lineage>
        <taxon>Eukaryota</taxon>
        <taxon>Filasterea</taxon>
        <taxon>Capsaspora</taxon>
    </lineage>
</organism>
<feature type="compositionally biased region" description="Low complexity" evidence="5">
    <location>
        <begin position="683"/>
        <end position="693"/>
    </location>
</feature>
<dbReference type="STRING" id="595528.A0A0D2WJZ7"/>
<dbReference type="AlphaFoldDB" id="A0A0D2WJZ7"/>
<reference evidence="8" key="1">
    <citation type="submission" date="2011-02" db="EMBL/GenBank/DDBJ databases">
        <title>The Genome Sequence of Capsaspora owczarzaki ATCC 30864.</title>
        <authorList>
            <person name="Russ C."/>
            <person name="Cuomo C."/>
            <person name="Burger G."/>
            <person name="Gray M.W."/>
            <person name="Holland P.W.H."/>
            <person name="King N."/>
            <person name="Lang F.B.F."/>
            <person name="Roger A.J."/>
            <person name="Ruiz-Trillo I."/>
            <person name="Young S.K."/>
            <person name="Zeng Q."/>
            <person name="Gargeya S."/>
            <person name="Alvarado L."/>
            <person name="Berlin A."/>
            <person name="Chapman S.B."/>
            <person name="Chen Z."/>
            <person name="Freedman E."/>
            <person name="Gellesch M."/>
            <person name="Goldberg J."/>
            <person name="Griggs A."/>
            <person name="Gujja S."/>
            <person name="Heilman E."/>
            <person name="Heiman D."/>
            <person name="Howarth C."/>
            <person name="Mehta T."/>
            <person name="Neiman D."/>
            <person name="Pearson M."/>
            <person name="Roberts A."/>
            <person name="Saif S."/>
            <person name="Shea T."/>
            <person name="Shenoy N."/>
            <person name="Sisk P."/>
            <person name="Stolte C."/>
            <person name="Sykes S."/>
            <person name="White J."/>
            <person name="Yandava C."/>
            <person name="Haas B."/>
            <person name="Nusbaum C."/>
            <person name="Birren B."/>
        </authorList>
    </citation>
    <scope>NUCLEOTIDE SEQUENCE</scope>
    <source>
        <strain evidence="8">ATCC 30864</strain>
    </source>
</reference>
<feature type="compositionally biased region" description="Polar residues" evidence="5">
    <location>
        <begin position="449"/>
        <end position="464"/>
    </location>
</feature>
<dbReference type="EMBL" id="KE346361">
    <property type="protein sequence ID" value="KJE89833.1"/>
    <property type="molecule type" value="Genomic_DNA"/>
</dbReference>
<dbReference type="eggNOG" id="ENOG502QTV5">
    <property type="taxonomic scope" value="Eukaryota"/>
</dbReference>